<feature type="region of interest" description="Disordered" evidence="1">
    <location>
        <begin position="1"/>
        <end position="41"/>
    </location>
</feature>
<dbReference type="Proteomes" id="UP001228504">
    <property type="component" value="Unassembled WGS sequence"/>
</dbReference>
<accession>A0ABT9UVG7</accession>
<sequence length="68" mass="8050">MSTQGTRKFREKAIGYDKERVSEMRREEEKSENLNKHKGCGCHGKKEEIERLDEETEHKKCGCHNKKN</sequence>
<comment type="caution">
    <text evidence="2">The sequence shown here is derived from an EMBL/GenBank/DDBJ whole genome shotgun (WGS) entry which is preliminary data.</text>
</comment>
<evidence type="ECO:0000256" key="1">
    <source>
        <dbReference type="SAM" id="MobiDB-lite"/>
    </source>
</evidence>
<evidence type="ECO:0000313" key="3">
    <source>
        <dbReference type="Proteomes" id="UP001228504"/>
    </source>
</evidence>
<keyword evidence="3" id="KW-1185">Reference proteome</keyword>
<protein>
    <submittedName>
        <fullName evidence="2">Uncharacterized protein</fullName>
    </submittedName>
</protein>
<dbReference type="RefSeq" id="WP_307486932.1">
    <property type="nucleotide sequence ID" value="NZ_JAUSUF010000008.1"/>
</dbReference>
<feature type="compositionally biased region" description="Basic and acidic residues" evidence="1">
    <location>
        <begin position="11"/>
        <end position="35"/>
    </location>
</feature>
<evidence type="ECO:0000313" key="2">
    <source>
        <dbReference type="EMBL" id="MDQ0150317.1"/>
    </source>
</evidence>
<name>A0ABT9UVG7_9FIRM</name>
<gene>
    <name evidence="2" type="ORF">J2S18_002260</name>
</gene>
<organism evidence="2 3">
    <name type="scientific">Eubacterium multiforme</name>
    <dbReference type="NCBI Taxonomy" id="83339"/>
    <lineage>
        <taxon>Bacteria</taxon>
        <taxon>Bacillati</taxon>
        <taxon>Bacillota</taxon>
        <taxon>Clostridia</taxon>
        <taxon>Eubacteriales</taxon>
        <taxon>Eubacteriaceae</taxon>
        <taxon>Eubacterium</taxon>
    </lineage>
</organism>
<reference evidence="2 3" key="1">
    <citation type="submission" date="2023-07" db="EMBL/GenBank/DDBJ databases">
        <title>Genomic Encyclopedia of Type Strains, Phase IV (KMG-IV): sequencing the most valuable type-strain genomes for metagenomic binning, comparative biology and taxonomic classification.</title>
        <authorList>
            <person name="Goeker M."/>
        </authorList>
    </citation>
    <scope>NUCLEOTIDE SEQUENCE [LARGE SCALE GENOMIC DNA]</scope>
    <source>
        <strain evidence="2 3">DSM 20694</strain>
    </source>
</reference>
<dbReference type="EMBL" id="JAUSUF010000008">
    <property type="protein sequence ID" value="MDQ0150317.1"/>
    <property type="molecule type" value="Genomic_DNA"/>
</dbReference>
<proteinExistence type="predicted"/>